<keyword evidence="7" id="KW-0969">Cilium</keyword>
<keyword evidence="8" id="KW-1185">Reference proteome</keyword>
<protein>
    <recommendedName>
        <fullName evidence="6">Flagellar secretion chaperone FliS</fullName>
    </recommendedName>
</protein>
<keyword evidence="7" id="KW-0282">Flagellum</keyword>
<reference evidence="8" key="1">
    <citation type="journal article" date="2019" name="Int. J. Syst. Evol. Microbiol.">
        <title>The Global Catalogue of Microorganisms (GCM) 10K type strain sequencing project: providing services to taxonomists for standard genome sequencing and annotation.</title>
        <authorList>
            <consortium name="The Broad Institute Genomics Platform"/>
            <consortium name="The Broad Institute Genome Sequencing Center for Infectious Disease"/>
            <person name="Wu L."/>
            <person name="Ma J."/>
        </authorList>
    </citation>
    <scope>NUCLEOTIDE SEQUENCE [LARGE SCALE GENOMIC DNA]</scope>
    <source>
        <strain evidence="8">CCUG 42001</strain>
    </source>
</reference>
<evidence type="ECO:0000256" key="3">
    <source>
        <dbReference type="ARBA" id="ARBA00022490"/>
    </source>
</evidence>
<dbReference type="EMBL" id="JBHSTQ010000011">
    <property type="protein sequence ID" value="MFC6387194.1"/>
    <property type="molecule type" value="Genomic_DNA"/>
</dbReference>
<proteinExistence type="inferred from homology"/>
<dbReference type="Pfam" id="PF02561">
    <property type="entry name" value="FliS"/>
    <property type="match status" value="1"/>
</dbReference>
<evidence type="ECO:0000256" key="5">
    <source>
        <dbReference type="ARBA" id="ARBA00023186"/>
    </source>
</evidence>
<keyword evidence="3 6" id="KW-0963">Cytoplasm</keyword>
<gene>
    <name evidence="7" type="primary">fliS</name>
    <name evidence="7" type="ORF">ACFP7A_11315</name>
</gene>
<dbReference type="CDD" id="cd16098">
    <property type="entry name" value="FliS"/>
    <property type="match status" value="1"/>
</dbReference>
<evidence type="ECO:0000256" key="1">
    <source>
        <dbReference type="ARBA" id="ARBA00004514"/>
    </source>
</evidence>
<evidence type="ECO:0000256" key="6">
    <source>
        <dbReference type="PIRNR" id="PIRNR039090"/>
    </source>
</evidence>
<comment type="caution">
    <text evidence="7">The sequence shown here is derived from an EMBL/GenBank/DDBJ whole genome shotgun (WGS) entry which is preliminary data.</text>
</comment>
<dbReference type="RefSeq" id="WP_253076757.1">
    <property type="nucleotide sequence ID" value="NZ_JAMXWN010000011.1"/>
</dbReference>
<dbReference type="NCBIfam" id="TIGR00208">
    <property type="entry name" value="fliS"/>
    <property type="match status" value="1"/>
</dbReference>
<comment type="subcellular location">
    <subcellularLocation>
        <location evidence="1 6">Cytoplasm</location>
        <location evidence="1 6">Cytosol</location>
    </subcellularLocation>
</comment>
<keyword evidence="4 6" id="KW-1005">Bacterial flagellum biogenesis</keyword>
<dbReference type="Proteomes" id="UP001596267">
    <property type="component" value="Unassembled WGS sequence"/>
</dbReference>
<dbReference type="PANTHER" id="PTHR34773">
    <property type="entry name" value="FLAGELLAR SECRETION CHAPERONE FLIS"/>
    <property type="match status" value="1"/>
</dbReference>
<evidence type="ECO:0000313" key="8">
    <source>
        <dbReference type="Proteomes" id="UP001596267"/>
    </source>
</evidence>
<name>A0ABW1WHW0_9BACL</name>
<keyword evidence="7" id="KW-0966">Cell projection</keyword>
<organism evidence="7 8">
    <name type="scientific">Sporolactobacillus kofuensis</name>
    <dbReference type="NCBI Taxonomy" id="269672"/>
    <lineage>
        <taxon>Bacteria</taxon>
        <taxon>Bacillati</taxon>
        <taxon>Bacillota</taxon>
        <taxon>Bacilli</taxon>
        <taxon>Bacillales</taxon>
        <taxon>Sporolactobacillaceae</taxon>
        <taxon>Sporolactobacillus</taxon>
    </lineage>
</organism>
<sequence length="135" mass="15934">MPNNPYQTYKRNSVFTASPGELTLMLYEGCVKFIRQARLACENGDYAEKNKKLQRAQAIITELMVTLDEKQSISRDMMRMYDYIHRRMITANIKNDLQILDEIERLVIDFRDTWKEVLEINRKSQNTSGNVRTHV</sequence>
<keyword evidence="5" id="KW-0143">Chaperone</keyword>
<accession>A0ABW1WHW0</accession>
<dbReference type="PIRSF" id="PIRSF039090">
    <property type="entry name" value="Flis"/>
    <property type="match status" value="1"/>
</dbReference>
<evidence type="ECO:0000256" key="4">
    <source>
        <dbReference type="ARBA" id="ARBA00022795"/>
    </source>
</evidence>
<dbReference type="SUPFAM" id="SSF101116">
    <property type="entry name" value="Flagellar export chaperone FliS"/>
    <property type="match status" value="1"/>
</dbReference>
<dbReference type="InterPro" id="IPR003713">
    <property type="entry name" value="FliS"/>
</dbReference>
<dbReference type="Gene3D" id="1.20.120.340">
    <property type="entry name" value="Flagellar protein FliS"/>
    <property type="match status" value="1"/>
</dbReference>
<dbReference type="InterPro" id="IPR036584">
    <property type="entry name" value="FliS_sf"/>
</dbReference>
<evidence type="ECO:0000256" key="2">
    <source>
        <dbReference type="ARBA" id="ARBA00008787"/>
    </source>
</evidence>
<evidence type="ECO:0000313" key="7">
    <source>
        <dbReference type="EMBL" id="MFC6387194.1"/>
    </source>
</evidence>
<comment type="similarity">
    <text evidence="2 6">Belongs to the FliS family.</text>
</comment>
<dbReference type="PANTHER" id="PTHR34773:SF1">
    <property type="entry name" value="FLAGELLAR SECRETION CHAPERONE FLIS"/>
    <property type="match status" value="1"/>
</dbReference>